<reference evidence="16" key="3">
    <citation type="submission" date="2015-06" db="UniProtKB">
        <authorList>
            <consortium name="EnsemblMetazoa"/>
        </authorList>
    </citation>
    <scope>IDENTIFICATION</scope>
</reference>
<dbReference type="AlphaFoldDB" id="R7UJ97"/>
<dbReference type="InterPro" id="IPR030479">
    <property type="entry name" value="Syndecan_CS"/>
</dbReference>
<dbReference type="CDD" id="cd00191">
    <property type="entry name" value="TY"/>
    <property type="match status" value="1"/>
</dbReference>
<dbReference type="PANTHER" id="PTHR10915">
    <property type="entry name" value="SYNDECAN"/>
    <property type="match status" value="1"/>
</dbReference>
<dbReference type="Proteomes" id="UP000014760">
    <property type="component" value="Unassembled WGS sequence"/>
</dbReference>
<dbReference type="EMBL" id="AMQN01001278">
    <property type="status" value="NOT_ANNOTATED_CDS"/>
    <property type="molecule type" value="Genomic_DNA"/>
</dbReference>
<dbReference type="STRING" id="283909.R7UJ97"/>
<comment type="function">
    <text evidence="11">Cell surface proteoglycan.</text>
</comment>
<evidence type="ECO:0000256" key="4">
    <source>
        <dbReference type="ARBA" id="ARBA00022974"/>
    </source>
</evidence>
<dbReference type="EnsemblMetazoa" id="CapteT227529">
    <property type="protein sequence ID" value="CapteP227529"/>
    <property type="gene ID" value="CapteG227529"/>
</dbReference>
<dbReference type="EMBL" id="AMQN01001276">
    <property type="status" value="NOT_ANNOTATED_CDS"/>
    <property type="molecule type" value="Genomic_DNA"/>
</dbReference>
<keyword evidence="7 10" id="KW-1015">Disulfide bond</keyword>
<evidence type="ECO:0000256" key="13">
    <source>
        <dbReference type="SAM" id="Phobius"/>
    </source>
</evidence>
<keyword evidence="4 11" id="KW-0654">Proteoglycan</keyword>
<dbReference type="InterPro" id="IPR027789">
    <property type="entry name" value="Syndecan/Neurexin_dom"/>
</dbReference>
<dbReference type="InterPro" id="IPR003585">
    <property type="entry name" value="Neurexin-like"/>
</dbReference>
<dbReference type="InterPro" id="IPR000716">
    <property type="entry name" value="Thyroglobulin_1"/>
</dbReference>
<dbReference type="SMART" id="SM00211">
    <property type="entry name" value="TY"/>
    <property type="match status" value="1"/>
</dbReference>
<evidence type="ECO:0000256" key="6">
    <source>
        <dbReference type="ARBA" id="ARBA00023136"/>
    </source>
</evidence>
<name>R7UJ97_CAPTE</name>
<keyword evidence="3 11" id="KW-0812">Transmembrane</keyword>
<evidence type="ECO:0000256" key="10">
    <source>
        <dbReference type="PROSITE-ProRule" id="PRU00500"/>
    </source>
</evidence>
<protein>
    <recommendedName>
        <fullName evidence="11">Syndecan</fullName>
    </recommendedName>
</protein>
<dbReference type="GO" id="GO:0009986">
    <property type="term" value="C:cell surface"/>
    <property type="evidence" value="ECO:0007669"/>
    <property type="project" value="TreeGrafter"/>
</dbReference>
<dbReference type="GO" id="GO:0016020">
    <property type="term" value="C:membrane"/>
    <property type="evidence" value="ECO:0007669"/>
    <property type="project" value="UniProtKB-SubCell"/>
</dbReference>
<evidence type="ECO:0000256" key="5">
    <source>
        <dbReference type="ARBA" id="ARBA00022989"/>
    </source>
</evidence>
<evidence type="ECO:0000256" key="9">
    <source>
        <dbReference type="ARBA" id="ARBA00023207"/>
    </source>
</evidence>
<dbReference type="GO" id="GO:0016477">
    <property type="term" value="P:cell migration"/>
    <property type="evidence" value="ECO:0007669"/>
    <property type="project" value="TreeGrafter"/>
</dbReference>
<dbReference type="PROSITE" id="PS00484">
    <property type="entry name" value="THYROGLOBULIN_1_1"/>
    <property type="match status" value="1"/>
</dbReference>
<evidence type="ECO:0000256" key="2">
    <source>
        <dbReference type="ARBA" id="ARBA00005343"/>
    </source>
</evidence>
<keyword evidence="6 13" id="KW-0472">Membrane</keyword>
<dbReference type="Pfam" id="PF00086">
    <property type="entry name" value="Thyroglobulin_1"/>
    <property type="match status" value="1"/>
</dbReference>
<evidence type="ECO:0000256" key="7">
    <source>
        <dbReference type="ARBA" id="ARBA00023157"/>
    </source>
</evidence>
<sequence length="361" mass="39963">MQLPLSIKLRVKHPTETRLHPRDAAGCWSECNSCSRHFPSTEEDSFREVIASWQVVARPQSAGPQQQQQQRVADIINIDDEEGDYWERIRALEWNAQKNILISDDEDSSLHHRHIRSIEGSGFDDGANGLDDGGSGWDTTNDDEDQDEGSGTPCQSLRLQLNGQKLIGAYIPRCTDHGDFMAKQCHASTGQCWCVNFDGQEIPGTMRYSPDVADCTGVDRSKSHMPAPTRPNKPRPGSNSRPDSPGDFEINDPYDSNGGIGFEPPNHDNDQNKKTVPVDIGVVEAPDDDHMGHESIGSEPSRNSIISQPGILASIIGGAVVGLLCTTLLMMFVVYRMRKKDEGSYALDDPKQKSRDREFFA</sequence>
<comment type="caution">
    <text evidence="10">Lacks conserved residue(s) required for the propagation of feature annotation.</text>
</comment>
<dbReference type="EMBL" id="AMQN01001277">
    <property type="status" value="NOT_ANNOTATED_CDS"/>
    <property type="molecule type" value="Genomic_DNA"/>
</dbReference>
<comment type="similarity">
    <text evidence="2 11">Belongs to the syndecan proteoglycan family.</text>
</comment>
<dbReference type="Pfam" id="PF01034">
    <property type="entry name" value="Syndecan"/>
    <property type="match status" value="1"/>
</dbReference>
<feature type="region of interest" description="Disordered" evidence="12">
    <location>
        <begin position="121"/>
        <end position="156"/>
    </location>
</feature>
<evidence type="ECO:0000256" key="12">
    <source>
        <dbReference type="SAM" id="MobiDB-lite"/>
    </source>
</evidence>
<evidence type="ECO:0000256" key="3">
    <source>
        <dbReference type="ARBA" id="ARBA00022692"/>
    </source>
</evidence>
<dbReference type="PROSITE" id="PS00964">
    <property type="entry name" value="SYNDECAN"/>
    <property type="match status" value="1"/>
</dbReference>
<evidence type="ECO:0000259" key="14">
    <source>
        <dbReference type="PROSITE" id="PS51162"/>
    </source>
</evidence>
<evidence type="ECO:0000256" key="11">
    <source>
        <dbReference type="RuleBase" id="RU000649"/>
    </source>
</evidence>
<dbReference type="EMBL" id="KB300949">
    <property type="protein sequence ID" value="ELU06158.1"/>
    <property type="molecule type" value="Genomic_DNA"/>
</dbReference>
<gene>
    <name evidence="15" type="ORF">CAPTEDRAFT_227529</name>
</gene>
<evidence type="ECO:0000256" key="1">
    <source>
        <dbReference type="ARBA" id="ARBA00004479"/>
    </source>
</evidence>
<feature type="domain" description="Thyroglobulin type-1" evidence="14">
    <location>
        <begin position="151"/>
        <end position="215"/>
    </location>
</feature>
<reference evidence="17" key="1">
    <citation type="submission" date="2012-12" db="EMBL/GenBank/DDBJ databases">
        <authorList>
            <person name="Hellsten U."/>
            <person name="Grimwood J."/>
            <person name="Chapman J.A."/>
            <person name="Shapiro H."/>
            <person name="Aerts A."/>
            <person name="Otillar R.P."/>
            <person name="Terry A.Y."/>
            <person name="Boore J.L."/>
            <person name="Simakov O."/>
            <person name="Marletaz F."/>
            <person name="Cho S.-J."/>
            <person name="Edsinger-Gonzales E."/>
            <person name="Havlak P."/>
            <person name="Kuo D.-H."/>
            <person name="Larsson T."/>
            <person name="Lv J."/>
            <person name="Arendt D."/>
            <person name="Savage R."/>
            <person name="Osoegawa K."/>
            <person name="de Jong P."/>
            <person name="Lindberg D.R."/>
            <person name="Seaver E.C."/>
            <person name="Weisblat D.A."/>
            <person name="Putnam N.H."/>
            <person name="Grigoriev I.V."/>
            <person name="Rokhsar D.S."/>
        </authorList>
    </citation>
    <scope>NUCLEOTIDE SEQUENCE</scope>
    <source>
        <strain evidence="17">I ESC-2004</strain>
    </source>
</reference>
<organism evidence="15">
    <name type="scientific">Capitella teleta</name>
    <name type="common">Polychaete worm</name>
    <dbReference type="NCBI Taxonomy" id="283909"/>
    <lineage>
        <taxon>Eukaryota</taxon>
        <taxon>Metazoa</taxon>
        <taxon>Spiralia</taxon>
        <taxon>Lophotrochozoa</taxon>
        <taxon>Annelida</taxon>
        <taxon>Polychaeta</taxon>
        <taxon>Sedentaria</taxon>
        <taxon>Scolecida</taxon>
        <taxon>Capitellidae</taxon>
        <taxon>Capitella</taxon>
    </lineage>
</organism>
<dbReference type="PROSITE" id="PS51162">
    <property type="entry name" value="THYROGLOBULIN_1_2"/>
    <property type="match status" value="1"/>
</dbReference>
<dbReference type="InterPro" id="IPR001050">
    <property type="entry name" value="Syndecan"/>
</dbReference>
<dbReference type="OrthoDB" id="10044468at2759"/>
<dbReference type="HOGENOM" id="CLU_767786_0_0_1"/>
<accession>R7UJ97</accession>
<keyword evidence="5 13" id="KW-1133">Transmembrane helix</keyword>
<evidence type="ECO:0000256" key="8">
    <source>
        <dbReference type="ARBA" id="ARBA00023180"/>
    </source>
</evidence>
<evidence type="ECO:0000313" key="17">
    <source>
        <dbReference type="Proteomes" id="UP000014760"/>
    </source>
</evidence>
<evidence type="ECO:0000313" key="16">
    <source>
        <dbReference type="EnsemblMetazoa" id="CapteP227529"/>
    </source>
</evidence>
<comment type="subcellular location">
    <subcellularLocation>
        <location evidence="1 11">Membrane</location>
        <topology evidence="1 11">Single-pass type I membrane protein</topology>
    </subcellularLocation>
</comment>
<dbReference type="SMART" id="SM00294">
    <property type="entry name" value="4.1m"/>
    <property type="match status" value="1"/>
</dbReference>
<dbReference type="InterPro" id="IPR036857">
    <property type="entry name" value="Thyroglobulin_1_sf"/>
</dbReference>
<dbReference type="SUPFAM" id="SSF57610">
    <property type="entry name" value="Thyroglobulin type-1 domain"/>
    <property type="match status" value="1"/>
</dbReference>
<dbReference type="OMA" id="PRTQCEL"/>
<reference evidence="15 17" key="2">
    <citation type="journal article" date="2013" name="Nature">
        <title>Insights into bilaterian evolution from three spiralian genomes.</title>
        <authorList>
            <person name="Simakov O."/>
            <person name="Marletaz F."/>
            <person name="Cho S.J."/>
            <person name="Edsinger-Gonzales E."/>
            <person name="Havlak P."/>
            <person name="Hellsten U."/>
            <person name="Kuo D.H."/>
            <person name="Larsson T."/>
            <person name="Lv J."/>
            <person name="Arendt D."/>
            <person name="Savage R."/>
            <person name="Osoegawa K."/>
            <person name="de Jong P."/>
            <person name="Grimwood J."/>
            <person name="Chapman J.A."/>
            <person name="Shapiro H."/>
            <person name="Aerts A."/>
            <person name="Otillar R.P."/>
            <person name="Terry A.Y."/>
            <person name="Boore J.L."/>
            <person name="Grigoriev I.V."/>
            <person name="Lindberg D.R."/>
            <person name="Seaver E.C."/>
            <person name="Weisblat D.A."/>
            <person name="Putnam N.H."/>
            <person name="Rokhsar D.S."/>
        </authorList>
    </citation>
    <scope>NUCLEOTIDE SEQUENCE</scope>
    <source>
        <strain evidence="15 17">I ESC-2004</strain>
    </source>
</reference>
<feature type="transmembrane region" description="Helical" evidence="13">
    <location>
        <begin position="311"/>
        <end position="335"/>
    </location>
</feature>
<dbReference type="PANTHER" id="PTHR10915:SF1">
    <property type="entry name" value="SYNDECAN"/>
    <property type="match status" value="1"/>
</dbReference>
<proteinExistence type="inferred from homology"/>
<feature type="disulfide bond" evidence="10">
    <location>
        <begin position="185"/>
        <end position="192"/>
    </location>
</feature>
<keyword evidence="9 11" id="KW-0357">Heparan sulfate</keyword>
<dbReference type="Gene3D" id="4.10.800.10">
    <property type="entry name" value="Thyroglobulin type-1"/>
    <property type="match status" value="1"/>
</dbReference>
<keyword evidence="8 11" id="KW-0325">Glycoprotein</keyword>
<keyword evidence="17" id="KW-1185">Reference proteome</keyword>
<evidence type="ECO:0000313" key="15">
    <source>
        <dbReference type="EMBL" id="ELU06158.1"/>
    </source>
</evidence>
<feature type="region of interest" description="Disordered" evidence="12">
    <location>
        <begin position="217"/>
        <end position="274"/>
    </location>
</feature>